<dbReference type="EMBL" id="JAHUZE010000006">
    <property type="protein sequence ID" value="MBV7380928.1"/>
    <property type="molecule type" value="Genomic_DNA"/>
</dbReference>
<evidence type="ECO:0000256" key="3">
    <source>
        <dbReference type="ARBA" id="ARBA00022679"/>
    </source>
</evidence>
<dbReference type="InterPro" id="IPR050953">
    <property type="entry name" value="N4_N6_ade-DNA_methylase"/>
</dbReference>
<dbReference type="PROSITE" id="PS00092">
    <property type="entry name" value="N6_MTASE"/>
    <property type="match status" value="1"/>
</dbReference>
<keyword evidence="4" id="KW-0949">S-adenosyl-L-methionine</keyword>
<feature type="domain" description="Type II methyltransferase M.TaqI-like" evidence="6">
    <location>
        <begin position="458"/>
        <end position="653"/>
    </location>
</feature>
<keyword evidence="2 7" id="KW-0489">Methyltransferase</keyword>
<evidence type="ECO:0000256" key="4">
    <source>
        <dbReference type="ARBA" id="ARBA00022691"/>
    </source>
</evidence>
<organism evidence="7 8">
    <name type="scientific">Maritimibacter dapengensis</name>
    <dbReference type="NCBI Taxonomy" id="2836868"/>
    <lineage>
        <taxon>Bacteria</taxon>
        <taxon>Pseudomonadati</taxon>
        <taxon>Pseudomonadota</taxon>
        <taxon>Alphaproteobacteria</taxon>
        <taxon>Rhodobacterales</taxon>
        <taxon>Roseobacteraceae</taxon>
        <taxon>Maritimibacter</taxon>
    </lineage>
</organism>
<dbReference type="Proteomes" id="UP000756530">
    <property type="component" value="Unassembled WGS sequence"/>
</dbReference>
<evidence type="ECO:0000259" key="6">
    <source>
        <dbReference type="Pfam" id="PF07669"/>
    </source>
</evidence>
<reference evidence="7 8" key="1">
    <citation type="submission" date="2021-05" db="EMBL/GenBank/DDBJ databases">
        <title>Culturable bacteria isolated from Daya Bay.</title>
        <authorList>
            <person name="Zheng W."/>
            <person name="Yu S."/>
            <person name="Huang Y."/>
        </authorList>
    </citation>
    <scope>NUCLEOTIDE SEQUENCE [LARGE SCALE GENOMIC DNA]</scope>
    <source>
        <strain evidence="7 8">DP4N28-5</strain>
    </source>
</reference>
<sequence>MTAVDPKDAARARVADLVQNFRRNEADYLRAAYNETQARTDFITPLLAAFGWDVHNVAGQPLGLREVIEEATVEVGEERLSKKPDYELRLARQRKLFVEAKKPNVRIDRSRDAAFQTRRYGYSASLPISILTNFHQLAVYDCRPSPNNTDEAHVARILLVGYEEFEARFDELWPLLSREAVYSGDFDRRFAVDVTRHGADQFDDFFLRQVRSWRERLARDIHQQVPGLSPEELTYAVQLFLSRIVFLRICEDRDIERYETLRGLTAGNSFDALMAELRRADAFYDSGLFRLLDDARLGIRISDDVLSGIINELYYPQSPYTFAVVETEVLGEIYEQFLGEIITIDAHGNVEIVSKPEVRDSGGVVPTPRYIVDAIVQRTVGPKLAGQSPADLAAFTVADICCGSGIFLLSVFEFLTDHYLSWYLANDRANHVGRTIYEAGAGLWRLTFEEKRRILLAHVRGVDIDANAVEVARFSLLLKLIEDESEAGLREYVDRTGTPALPELDGTLRAGNSLVSQAEWVAARGALPARLLDKVNPFSWAVEFPAENARDGFDVIVGNPPYIRIQNMQTYSPEEAAFYQSAGSPYTTARQDNFDKYALFIERSLSLVRPDGRLGFIVPHKFMTIQAGRALRRLVTAGHPLEEIVHFGVQQVFGRLATNYTCLLILDRQGTADVTVERVEALDLWRYGTPGPRSTMPAAELTDDPWQFADAATRALFARVRAACGRELGEAAEIFVGVQTSADAIYIFREVSSTPNTVTLRWDGRDWPIERDILRPCLLDVTLQPYARAEANTWMIFPYEIVNGARTTAQLIQPADMARRFPLCLAYLTARQADLQRRNIVGGTAATRQFYQFGRSQSLTKFDSPKIILPILSREARYAYDDTNIMMTGGGNGPYYLIRPRNGAAETNFFLLAVLHHPLSEAMVRTHTSPFRGGYYSHGKQFIEHLPIPPATPAERANIEALVTQLIAANDAAQAARVPHQKTLHERNAAALRDQIEAIVTTLFGLSPADMALARAVPIPA</sequence>
<comment type="caution">
    <text evidence="7">The sequence shown here is derived from an EMBL/GenBank/DDBJ whole genome shotgun (WGS) entry which is preliminary data.</text>
</comment>
<dbReference type="GO" id="GO:0008168">
    <property type="term" value="F:methyltransferase activity"/>
    <property type="evidence" value="ECO:0007669"/>
    <property type="project" value="UniProtKB-KW"/>
</dbReference>
<protein>
    <recommendedName>
        <fullName evidence="1">site-specific DNA-methyltransferase (adenine-specific)</fullName>
        <ecNumber evidence="1">2.1.1.72</ecNumber>
    </recommendedName>
</protein>
<dbReference type="PANTHER" id="PTHR33841">
    <property type="entry name" value="DNA METHYLTRANSFERASE YEEA-RELATED"/>
    <property type="match status" value="1"/>
</dbReference>
<dbReference type="InterPro" id="IPR002052">
    <property type="entry name" value="DNA_methylase_N6_adenine_CS"/>
</dbReference>
<gene>
    <name evidence="7" type="ORF">KJP28_18530</name>
</gene>
<name>A0ABS6T804_9RHOB</name>
<evidence type="ECO:0000256" key="5">
    <source>
        <dbReference type="ARBA" id="ARBA00047942"/>
    </source>
</evidence>
<dbReference type="RefSeq" id="WP_218394050.1">
    <property type="nucleotide sequence ID" value="NZ_JAHUZE010000006.1"/>
</dbReference>
<keyword evidence="3" id="KW-0808">Transferase</keyword>
<evidence type="ECO:0000256" key="1">
    <source>
        <dbReference type="ARBA" id="ARBA00011900"/>
    </source>
</evidence>
<accession>A0ABS6T804</accession>
<dbReference type="GO" id="GO:0032259">
    <property type="term" value="P:methylation"/>
    <property type="evidence" value="ECO:0007669"/>
    <property type="project" value="UniProtKB-KW"/>
</dbReference>
<dbReference type="PANTHER" id="PTHR33841:SF1">
    <property type="entry name" value="DNA METHYLTRANSFERASE A"/>
    <property type="match status" value="1"/>
</dbReference>
<comment type="catalytic activity">
    <reaction evidence="5">
        <text>a 2'-deoxyadenosine in DNA + S-adenosyl-L-methionine = an N(6)-methyl-2'-deoxyadenosine in DNA + S-adenosyl-L-homocysteine + H(+)</text>
        <dbReference type="Rhea" id="RHEA:15197"/>
        <dbReference type="Rhea" id="RHEA-COMP:12418"/>
        <dbReference type="Rhea" id="RHEA-COMP:12419"/>
        <dbReference type="ChEBI" id="CHEBI:15378"/>
        <dbReference type="ChEBI" id="CHEBI:57856"/>
        <dbReference type="ChEBI" id="CHEBI:59789"/>
        <dbReference type="ChEBI" id="CHEBI:90615"/>
        <dbReference type="ChEBI" id="CHEBI:90616"/>
        <dbReference type="EC" id="2.1.1.72"/>
    </reaction>
</comment>
<dbReference type="Pfam" id="PF07669">
    <property type="entry name" value="Eco57I"/>
    <property type="match status" value="1"/>
</dbReference>
<dbReference type="EC" id="2.1.1.72" evidence="1"/>
<proteinExistence type="predicted"/>
<dbReference type="InterPro" id="IPR011639">
    <property type="entry name" value="MethylTrfase_TaqI-like_dom"/>
</dbReference>
<evidence type="ECO:0000313" key="8">
    <source>
        <dbReference type="Proteomes" id="UP000756530"/>
    </source>
</evidence>
<evidence type="ECO:0000256" key="2">
    <source>
        <dbReference type="ARBA" id="ARBA00022603"/>
    </source>
</evidence>
<keyword evidence="8" id="KW-1185">Reference proteome</keyword>
<evidence type="ECO:0000313" key="7">
    <source>
        <dbReference type="EMBL" id="MBV7380928.1"/>
    </source>
</evidence>